<evidence type="ECO:0000256" key="3">
    <source>
        <dbReference type="ARBA" id="ARBA00022833"/>
    </source>
</evidence>
<dbReference type="PANTHER" id="PTHR33202:SF7">
    <property type="entry name" value="FERRIC UPTAKE REGULATION PROTEIN"/>
    <property type="match status" value="1"/>
</dbReference>
<evidence type="ECO:0000256" key="1">
    <source>
        <dbReference type="ARBA" id="ARBA00007957"/>
    </source>
</evidence>
<dbReference type="SUPFAM" id="SSF46785">
    <property type="entry name" value="Winged helix' DNA-binding domain"/>
    <property type="match status" value="1"/>
</dbReference>
<proteinExistence type="inferred from homology"/>
<evidence type="ECO:0000256" key="4">
    <source>
        <dbReference type="ARBA" id="ARBA00023015"/>
    </source>
</evidence>
<dbReference type="Gene3D" id="1.10.10.10">
    <property type="entry name" value="Winged helix-like DNA-binding domain superfamily/Winged helix DNA-binding domain"/>
    <property type="match status" value="1"/>
</dbReference>
<keyword evidence="3 7" id="KW-0862">Zinc</keyword>
<dbReference type="GO" id="GO:0000976">
    <property type="term" value="F:transcription cis-regulatory region binding"/>
    <property type="evidence" value="ECO:0007669"/>
    <property type="project" value="TreeGrafter"/>
</dbReference>
<keyword evidence="7" id="KW-0479">Metal-binding</keyword>
<dbReference type="PANTHER" id="PTHR33202">
    <property type="entry name" value="ZINC UPTAKE REGULATION PROTEIN"/>
    <property type="match status" value="1"/>
</dbReference>
<dbReference type="GO" id="GO:0008270">
    <property type="term" value="F:zinc ion binding"/>
    <property type="evidence" value="ECO:0007669"/>
    <property type="project" value="TreeGrafter"/>
</dbReference>
<comment type="cofactor">
    <cofactor evidence="7">
        <name>Zn(2+)</name>
        <dbReference type="ChEBI" id="CHEBI:29105"/>
    </cofactor>
    <text evidence="7">Binds 1 zinc ion per subunit.</text>
</comment>
<keyword evidence="6" id="KW-0804">Transcription</keyword>
<accession>A0A5B8XZJ3</accession>
<dbReference type="RefSeq" id="WP_141196401.1">
    <property type="nucleotide sequence ID" value="NZ_CP041186.1"/>
</dbReference>
<feature type="binding site" evidence="7">
    <location>
        <position position="159"/>
    </location>
    <ligand>
        <name>Zn(2+)</name>
        <dbReference type="ChEBI" id="CHEBI:29105"/>
    </ligand>
</feature>
<evidence type="ECO:0000256" key="5">
    <source>
        <dbReference type="ARBA" id="ARBA00023125"/>
    </source>
</evidence>
<feature type="binding site" evidence="7">
    <location>
        <position position="113"/>
    </location>
    <ligand>
        <name>Zn(2+)</name>
        <dbReference type="ChEBI" id="CHEBI:29105"/>
    </ligand>
</feature>
<dbReference type="InterPro" id="IPR043135">
    <property type="entry name" value="Fur_C"/>
</dbReference>
<dbReference type="EMBL" id="CP041186">
    <property type="protein sequence ID" value="QDG49904.1"/>
    <property type="molecule type" value="Genomic_DNA"/>
</dbReference>
<evidence type="ECO:0000313" key="8">
    <source>
        <dbReference type="EMBL" id="QDG49904.1"/>
    </source>
</evidence>
<dbReference type="GO" id="GO:0045892">
    <property type="term" value="P:negative regulation of DNA-templated transcription"/>
    <property type="evidence" value="ECO:0007669"/>
    <property type="project" value="TreeGrafter"/>
</dbReference>
<feature type="binding site" evidence="7">
    <location>
        <position position="162"/>
    </location>
    <ligand>
        <name>Zn(2+)</name>
        <dbReference type="ChEBI" id="CHEBI:29105"/>
    </ligand>
</feature>
<feature type="binding site" evidence="7">
    <location>
        <position position="116"/>
    </location>
    <ligand>
        <name>Zn(2+)</name>
        <dbReference type="ChEBI" id="CHEBI:29105"/>
    </ligand>
</feature>
<dbReference type="GO" id="GO:1900376">
    <property type="term" value="P:regulation of secondary metabolite biosynthetic process"/>
    <property type="evidence" value="ECO:0007669"/>
    <property type="project" value="TreeGrafter"/>
</dbReference>
<keyword evidence="4" id="KW-0805">Transcription regulation</keyword>
<organism evidence="8 9">
    <name type="scientific">Persicimonas caeni</name>
    <dbReference type="NCBI Taxonomy" id="2292766"/>
    <lineage>
        <taxon>Bacteria</taxon>
        <taxon>Deltaproteobacteria</taxon>
        <taxon>Bradymonadales</taxon>
        <taxon>Bradymonadaceae</taxon>
        <taxon>Persicimonas</taxon>
    </lineage>
</organism>
<dbReference type="GO" id="GO:0003700">
    <property type="term" value="F:DNA-binding transcription factor activity"/>
    <property type="evidence" value="ECO:0007669"/>
    <property type="project" value="InterPro"/>
</dbReference>
<evidence type="ECO:0000256" key="2">
    <source>
        <dbReference type="ARBA" id="ARBA00022491"/>
    </source>
</evidence>
<dbReference type="OrthoDB" id="8659436at2"/>
<evidence type="ECO:0000313" key="9">
    <source>
        <dbReference type="Proteomes" id="UP000315995"/>
    </source>
</evidence>
<dbReference type="Pfam" id="PF01475">
    <property type="entry name" value="FUR"/>
    <property type="match status" value="1"/>
</dbReference>
<dbReference type="InterPro" id="IPR036388">
    <property type="entry name" value="WH-like_DNA-bd_sf"/>
</dbReference>
<evidence type="ECO:0000256" key="7">
    <source>
        <dbReference type="PIRSR" id="PIRSR602481-1"/>
    </source>
</evidence>
<dbReference type="Proteomes" id="UP000315995">
    <property type="component" value="Chromosome"/>
</dbReference>
<keyword evidence="5" id="KW-0238">DNA-binding</keyword>
<sequence length="164" mass="17992">MGDTDTTVATASSTAEQMSGGALDAGLSRLKSAGYRLTPQRKAILELFDGEPEHMTPQQIFGRLEDTVPSLSLATVYNTLELFEDVGIVARINAHDGQTYFDPTVEPHHHAVCDHCGEIFDVQLESDSLQQLITTSRTLHADDTEFVVETATVWLRGVCSPCRR</sequence>
<name>A0A4Y6PNN8_PERCE</name>
<dbReference type="InterPro" id="IPR036390">
    <property type="entry name" value="WH_DNA-bd_sf"/>
</dbReference>
<dbReference type="AlphaFoldDB" id="A0A4Y6PNN8"/>
<gene>
    <name evidence="8" type="ORF">FIV42_03845</name>
</gene>
<dbReference type="CDD" id="cd07153">
    <property type="entry name" value="Fur_like"/>
    <property type="match status" value="1"/>
</dbReference>
<accession>A0A4Y6PNN8</accession>
<keyword evidence="9" id="KW-1185">Reference proteome</keyword>
<reference evidence="8 9" key="1">
    <citation type="submission" date="2019-06" db="EMBL/GenBank/DDBJ databases">
        <title>Persicimonas caeni gen. nov., sp. nov., a predatory bacterium isolated from solar saltern.</title>
        <authorList>
            <person name="Wang S."/>
        </authorList>
    </citation>
    <scope>NUCLEOTIDE SEQUENCE [LARGE SCALE GENOMIC DNA]</scope>
    <source>
        <strain evidence="8 9">YN101</strain>
    </source>
</reference>
<comment type="similarity">
    <text evidence="1">Belongs to the Fur family.</text>
</comment>
<dbReference type="InterPro" id="IPR002481">
    <property type="entry name" value="FUR"/>
</dbReference>
<evidence type="ECO:0000256" key="6">
    <source>
        <dbReference type="ARBA" id="ARBA00023163"/>
    </source>
</evidence>
<protein>
    <submittedName>
        <fullName evidence="8">Transcriptional repressor</fullName>
    </submittedName>
</protein>
<keyword evidence="2" id="KW-0678">Repressor</keyword>
<dbReference type="Gene3D" id="3.30.1490.190">
    <property type="match status" value="1"/>
</dbReference>